<dbReference type="InterPro" id="IPR036388">
    <property type="entry name" value="WH-like_DNA-bd_sf"/>
</dbReference>
<dbReference type="EMBL" id="SLZR01000001">
    <property type="protein sequence ID" value="TCS43849.1"/>
    <property type="molecule type" value="Genomic_DNA"/>
</dbReference>
<organism evidence="3 4">
    <name type="scientific">Reinekea marinisedimentorum</name>
    <dbReference type="NCBI Taxonomy" id="230495"/>
    <lineage>
        <taxon>Bacteria</taxon>
        <taxon>Pseudomonadati</taxon>
        <taxon>Pseudomonadota</taxon>
        <taxon>Gammaproteobacteria</taxon>
        <taxon>Oceanospirillales</taxon>
        <taxon>Saccharospirillaceae</taxon>
        <taxon>Reinekea</taxon>
    </lineage>
</organism>
<comment type="caution">
    <text evidence="3">The sequence shown here is derived from an EMBL/GenBank/DDBJ whole genome shotgun (WGS) entry which is preliminary data.</text>
</comment>
<evidence type="ECO:0000256" key="1">
    <source>
        <dbReference type="ARBA" id="ARBA00022763"/>
    </source>
</evidence>
<keyword evidence="3" id="KW-0489">Methyltransferase</keyword>
<feature type="domain" description="Methylated-DNA-[protein]-cysteine S-methyltransferase DNA binding" evidence="2">
    <location>
        <begin position="8"/>
        <end position="81"/>
    </location>
</feature>
<dbReference type="Pfam" id="PF01035">
    <property type="entry name" value="DNA_binding_1"/>
    <property type="match status" value="1"/>
</dbReference>
<dbReference type="RefSeq" id="WP_132698953.1">
    <property type="nucleotide sequence ID" value="NZ_SLZR01000001.1"/>
</dbReference>
<dbReference type="CDD" id="cd06445">
    <property type="entry name" value="ATase"/>
    <property type="match status" value="1"/>
</dbReference>
<accession>A0A4R3IB66</accession>
<name>A0A4R3IB66_9GAMM</name>
<dbReference type="InterPro" id="IPR014048">
    <property type="entry name" value="MethylDNA_cys_MeTrfase_DNA-bd"/>
</dbReference>
<dbReference type="SUPFAM" id="SSF46767">
    <property type="entry name" value="Methylated DNA-protein cysteine methyltransferase, C-terminal domain"/>
    <property type="match status" value="1"/>
</dbReference>
<evidence type="ECO:0000259" key="2">
    <source>
        <dbReference type="Pfam" id="PF01035"/>
    </source>
</evidence>
<dbReference type="PANTHER" id="PTHR42942:SF1">
    <property type="entry name" value="ALKYLTRANSFERASE-LIKE PROTEIN 1"/>
    <property type="match status" value="1"/>
</dbReference>
<keyword evidence="3" id="KW-0808">Transferase</keyword>
<evidence type="ECO:0000313" key="3">
    <source>
        <dbReference type="EMBL" id="TCS43849.1"/>
    </source>
</evidence>
<dbReference type="AlphaFoldDB" id="A0A4R3IB66"/>
<dbReference type="PANTHER" id="PTHR42942">
    <property type="entry name" value="6-O-METHYLGUANINE DNA METHYLTRANSFERASE"/>
    <property type="match status" value="1"/>
</dbReference>
<dbReference type="GO" id="GO:0008168">
    <property type="term" value="F:methyltransferase activity"/>
    <property type="evidence" value="ECO:0007669"/>
    <property type="project" value="UniProtKB-KW"/>
</dbReference>
<dbReference type="GO" id="GO:0032259">
    <property type="term" value="P:methylation"/>
    <property type="evidence" value="ECO:0007669"/>
    <property type="project" value="UniProtKB-KW"/>
</dbReference>
<proteinExistence type="predicted"/>
<dbReference type="InterPro" id="IPR052520">
    <property type="entry name" value="ATL_DNA_repair"/>
</dbReference>
<sequence length="99" mass="11559">MLKADQQAIFYHTLASIPAGRYTTYGALAKLCQVHVRQILAWLKKLPDDTDLPWHRVINSQHKISSHPNCHLQYELLKDEGLIPDQRSKYAKDWLWPSH</sequence>
<keyword evidence="4" id="KW-1185">Reference proteome</keyword>
<reference evidence="3 4" key="1">
    <citation type="submission" date="2019-03" db="EMBL/GenBank/DDBJ databases">
        <title>Genomic Encyclopedia of Archaeal and Bacterial Type Strains, Phase II (KMG-II): from individual species to whole genera.</title>
        <authorList>
            <person name="Goeker M."/>
        </authorList>
    </citation>
    <scope>NUCLEOTIDE SEQUENCE [LARGE SCALE GENOMIC DNA]</scope>
    <source>
        <strain evidence="3 4">DSM 15388</strain>
    </source>
</reference>
<evidence type="ECO:0000313" key="4">
    <source>
        <dbReference type="Proteomes" id="UP000295793"/>
    </source>
</evidence>
<dbReference type="InterPro" id="IPR036217">
    <property type="entry name" value="MethylDNA_cys_MeTrfase_DNAb"/>
</dbReference>
<keyword evidence="1" id="KW-0227">DNA damage</keyword>
<dbReference type="Gene3D" id="1.10.10.10">
    <property type="entry name" value="Winged helix-like DNA-binding domain superfamily/Winged helix DNA-binding domain"/>
    <property type="match status" value="1"/>
</dbReference>
<dbReference type="GO" id="GO:0006281">
    <property type="term" value="P:DNA repair"/>
    <property type="evidence" value="ECO:0007669"/>
    <property type="project" value="InterPro"/>
</dbReference>
<dbReference type="OrthoDB" id="9132167at2"/>
<gene>
    <name evidence="3" type="ORF">BCF53_101192</name>
</gene>
<protein>
    <submittedName>
        <fullName evidence="3">Methylated-DNA-protein-cysteine methyltransferase-like protein</fullName>
    </submittedName>
</protein>
<dbReference type="Proteomes" id="UP000295793">
    <property type="component" value="Unassembled WGS sequence"/>
</dbReference>